<dbReference type="GO" id="GO:0005886">
    <property type="term" value="C:plasma membrane"/>
    <property type="evidence" value="ECO:0007669"/>
    <property type="project" value="UniProtKB-SubCell"/>
</dbReference>
<evidence type="ECO:0000256" key="2">
    <source>
        <dbReference type="ARBA" id="ARBA00009047"/>
    </source>
</evidence>
<feature type="transmembrane region" description="Helical" evidence="9">
    <location>
        <begin position="21"/>
        <end position="40"/>
    </location>
</feature>
<keyword evidence="7 9" id="KW-1133">Transmembrane helix</keyword>
<dbReference type="InterPro" id="IPR000515">
    <property type="entry name" value="MetI-like"/>
</dbReference>
<comment type="similarity">
    <text evidence="2">Belongs to the binding-protein-dependent transport system permease family. MalFG subfamily.</text>
</comment>
<feature type="transmembrane region" description="Helical" evidence="9">
    <location>
        <begin position="310"/>
        <end position="329"/>
    </location>
</feature>
<evidence type="ECO:0000256" key="3">
    <source>
        <dbReference type="ARBA" id="ARBA00022448"/>
    </source>
</evidence>
<evidence type="ECO:0000256" key="4">
    <source>
        <dbReference type="ARBA" id="ARBA00022475"/>
    </source>
</evidence>
<feature type="transmembrane region" description="Helical" evidence="9">
    <location>
        <begin position="410"/>
        <end position="432"/>
    </location>
</feature>
<evidence type="ECO:0000256" key="1">
    <source>
        <dbReference type="ARBA" id="ARBA00004651"/>
    </source>
</evidence>
<evidence type="ECO:0000256" key="5">
    <source>
        <dbReference type="ARBA" id="ARBA00022597"/>
    </source>
</evidence>
<organism evidence="11 12">
    <name type="scientific">Thermococcus profundus</name>
    <dbReference type="NCBI Taxonomy" id="49899"/>
    <lineage>
        <taxon>Archaea</taxon>
        <taxon>Methanobacteriati</taxon>
        <taxon>Methanobacteriota</taxon>
        <taxon>Thermococci</taxon>
        <taxon>Thermococcales</taxon>
        <taxon>Thermococcaceae</taxon>
        <taxon>Thermococcus</taxon>
    </lineage>
</organism>
<feature type="transmembrane region" description="Helical" evidence="9">
    <location>
        <begin position="243"/>
        <end position="264"/>
    </location>
</feature>
<keyword evidence="8 9" id="KW-0472">Membrane</keyword>
<keyword evidence="4" id="KW-1003">Cell membrane</keyword>
<dbReference type="PANTHER" id="PTHR32243">
    <property type="entry name" value="MALTOSE TRANSPORT SYSTEM PERMEASE-RELATED"/>
    <property type="match status" value="1"/>
</dbReference>
<dbReference type="Pfam" id="PF00528">
    <property type="entry name" value="BPD_transp_1"/>
    <property type="match status" value="1"/>
</dbReference>
<feature type="transmembrane region" description="Helical" evidence="9">
    <location>
        <begin position="276"/>
        <end position="298"/>
    </location>
</feature>
<dbReference type="Proteomes" id="UP000250179">
    <property type="component" value="Chromosome"/>
</dbReference>
<dbReference type="GeneID" id="33320569"/>
<keyword evidence="5 11" id="KW-0762">Sugar transport</keyword>
<dbReference type="RefSeq" id="WP_088858658.1">
    <property type="nucleotide sequence ID" value="NZ_CP014862.1"/>
</dbReference>
<dbReference type="InterPro" id="IPR035906">
    <property type="entry name" value="MetI-like_sf"/>
</dbReference>
<keyword evidence="6 9" id="KW-0812">Transmembrane</keyword>
<evidence type="ECO:0000256" key="7">
    <source>
        <dbReference type="ARBA" id="ARBA00022989"/>
    </source>
</evidence>
<dbReference type="AlphaFoldDB" id="A0A2Z2MF85"/>
<feature type="domain" description="ABC transmembrane type-1" evidence="10">
    <location>
        <begin position="239"/>
        <end position="433"/>
    </location>
</feature>
<reference evidence="11 12" key="1">
    <citation type="submission" date="2016-03" db="EMBL/GenBank/DDBJ databases">
        <title>Complete genome sequence of Thermococcus profundus strain DT5432.</title>
        <authorList>
            <person name="Oger P.M."/>
        </authorList>
    </citation>
    <scope>NUCLEOTIDE SEQUENCE [LARGE SCALE GENOMIC DNA]</scope>
    <source>
        <strain evidence="11 12">DT 5432</strain>
    </source>
</reference>
<dbReference type="SUPFAM" id="SSF161098">
    <property type="entry name" value="MetI-like"/>
    <property type="match status" value="2"/>
</dbReference>
<evidence type="ECO:0000313" key="11">
    <source>
        <dbReference type="EMBL" id="ASJ03402.1"/>
    </source>
</evidence>
<dbReference type="OrthoDB" id="45815at2157"/>
<name>A0A2Z2MF85_THEPR</name>
<evidence type="ECO:0000259" key="10">
    <source>
        <dbReference type="PROSITE" id="PS50928"/>
    </source>
</evidence>
<dbReference type="CDD" id="cd06261">
    <property type="entry name" value="TM_PBP2"/>
    <property type="match status" value="1"/>
</dbReference>
<evidence type="ECO:0000256" key="8">
    <source>
        <dbReference type="ARBA" id="ARBA00023136"/>
    </source>
</evidence>
<dbReference type="PANTHER" id="PTHR32243:SF50">
    <property type="entry name" value="MALTOSE_MALTODEXTRIN TRANSPORT SYSTEM PERMEASE PROTEIN MALG"/>
    <property type="match status" value="1"/>
</dbReference>
<dbReference type="GO" id="GO:0055085">
    <property type="term" value="P:transmembrane transport"/>
    <property type="evidence" value="ECO:0007669"/>
    <property type="project" value="InterPro"/>
</dbReference>
<protein>
    <submittedName>
        <fullName evidence="11">Sugar transporter</fullName>
    </submittedName>
</protein>
<keyword evidence="3 9" id="KW-0813">Transport</keyword>
<feature type="transmembrane region" description="Helical" evidence="9">
    <location>
        <begin position="363"/>
        <end position="390"/>
    </location>
</feature>
<dbReference type="EMBL" id="CP014862">
    <property type="protein sequence ID" value="ASJ03402.1"/>
    <property type="molecule type" value="Genomic_DNA"/>
</dbReference>
<gene>
    <name evidence="11" type="ORF">A3L09_09090</name>
</gene>
<dbReference type="KEGG" id="tprf:A3L09_09090"/>
<keyword evidence="12" id="KW-1185">Reference proteome</keyword>
<dbReference type="PROSITE" id="PS50928">
    <property type="entry name" value="ABC_TM1"/>
    <property type="match status" value="1"/>
</dbReference>
<evidence type="ECO:0000256" key="9">
    <source>
        <dbReference type="RuleBase" id="RU363032"/>
    </source>
</evidence>
<proteinExistence type="inferred from homology"/>
<evidence type="ECO:0000256" key="6">
    <source>
        <dbReference type="ARBA" id="ARBA00022692"/>
    </source>
</evidence>
<evidence type="ECO:0000313" key="12">
    <source>
        <dbReference type="Proteomes" id="UP000250179"/>
    </source>
</evidence>
<accession>A0A2Z2MF85</accession>
<dbReference type="Gene3D" id="1.10.3720.10">
    <property type="entry name" value="MetI-like"/>
    <property type="match status" value="2"/>
</dbReference>
<comment type="subcellular location">
    <subcellularLocation>
        <location evidence="1 9">Cell membrane</location>
        <topology evidence="1 9">Multi-pass membrane protein</topology>
    </subcellularLocation>
</comment>
<dbReference type="InterPro" id="IPR050901">
    <property type="entry name" value="BP-dep_ABC_trans_perm"/>
</dbReference>
<sequence>MKIGVDFNFKNRREVLKAAGITLLAILVMAVILFPVYYMFTISLKPQGTIASTSIDLIPDKVTLENYREIVVGHKEVTVKGKIFNITSEGGKLIGTDYTIEYTGGTLWGKSYINSQFNLKYVSDMKIEGANKTVQNGQERYVKGKFASMNAKEIDSSVGVIGKVYLKAKEVKITVENPEKSRISLKGLTKVGNNTYIGRDVTLKLPGRVRIDSKSGKLEVKDFYFVLVNKVGGQFLGYLKRSLIIATLTVILTLIFVIPAAYAFSRLKFFGREHVLYFYLMFTQVSGGLGIAGLVALYGMLVKLGLTDNLYVLPFIYAAGSVPFNTWLLKSYLDSISTDFDEAALVDGASYLQIIRHVLLPMALPGIATVSIFAFIGGWTELIIANLLLSEKNYPLTVWLFSMLNDLRNVSWNQFSAAALLFALPVFIMFLLAQNYIKSGLTVGGLKE</sequence>